<dbReference type="SUPFAM" id="SSF81383">
    <property type="entry name" value="F-box domain"/>
    <property type="match status" value="1"/>
</dbReference>
<gene>
    <name evidence="2" type="ORF">PENTCL1PPCAC_4687</name>
</gene>
<dbReference type="InterPro" id="IPR036047">
    <property type="entry name" value="F-box-like_dom_sf"/>
</dbReference>
<dbReference type="Proteomes" id="UP001432027">
    <property type="component" value="Unassembled WGS sequence"/>
</dbReference>
<organism evidence="2 3">
    <name type="scientific">Pristionchus entomophagus</name>
    <dbReference type="NCBI Taxonomy" id="358040"/>
    <lineage>
        <taxon>Eukaryota</taxon>
        <taxon>Metazoa</taxon>
        <taxon>Ecdysozoa</taxon>
        <taxon>Nematoda</taxon>
        <taxon>Chromadorea</taxon>
        <taxon>Rhabditida</taxon>
        <taxon>Rhabditina</taxon>
        <taxon>Diplogasteromorpha</taxon>
        <taxon>Diplogasteroidea</taxon>
        <taxon>Neodiplogasteridae</taxon>
        <taxon>Pristionchus</taxon>
    </lineage>
</organism>
<feature type="domain" description="F-box" evidence="1">
    <location>
        <begin position="13"/>
        <end position="61"/>
    </location>
</feature>
<evidence type="ECO:0000313" key="2">
    <source>
        <dbReference type="EMBL" id="GMS82512.1"/>
    </source>
</evidence>
<feature type="non-terminal residue" evidence="2">
    <location>
        <position position="1"/>
    </location>
</feature>
<protein>
    <recommendedName>
        <fullName evidence="1">F-box domain-containing protein</fullName>
    </recommendedName>
</protein>
<dbReference type="PROSITE" id="PS50181">
    <property type="entry name" value="FBOX"/>
    <property type="match status" value="1"/>
</dbReference>
<name>A0AAV5SGM2_9BILA</name>
<dbReference type="EMBL" id="BTSX01000002">
    <property type="protein sequence ID" value="GMS82512.1"/>
    <property type="molecule type" value="Genomic_DNA"/>
</dbReference>
<dbReference type="CDD" id="cd09917">
    <property type="entry name" value="F-box_SF"/>
    <property type="match status" value="1"/>
</dbReference>
<dbReference type="Pfam" id="PF00646">
    <property type="entry name" value="F-box"/>
    <property type="match status" value="1"/>
</dbReference>
<proteinExistence type="predicted"/>
<comment type="caution">
    <text evidence="2">The sequence shown here is derived from an EMBL/GenBank/DDBJ whole genome shotgun (WGS) entry which is preliminary data.</text>
</comment>
<feature type="non-terminal residue" evidence="2">
    <location>
        <position position="170"/>
    </location>
</feature>
<reference evidence="2" key="1">
    <citation type="submission" date="2023-10" db="EMBL/GenBank/DDBJ databases">
        <title>Genome assembly of Pristionchus species.</title>
        <authorList>
            <person name="Yoshida K."/>
            <person name="Sommer R.J."/>
        </authorList>
    </citation>
    <scope>NUCLEOTIDE SEQUENCE</scope>
    <source>
        <strain evidence="2">RS0144</strain>
    </source>
</reference>
<dbReference type="Gene3D" id="1.20.1280.50">
    <property type="match status" value="1"/>
</dbReference>
<dbReference type="InterPro" id="IPR001810">
    <property type="entry name" value="F-box_dom"/>
</dbReference>
<evidence type="ECO:0000313" key="3">
    <source>
        <dbReference type="Proteomes" id="UP001432027"/>
    </source>
</evidence>
<sequence length="170" mass="19806">CLKKNKYYKFKPKDRLSKLPDELIRLIFTELEYEDLKSISGTSRKMRHLAAEAKQKRRQEIRDNIKTVSEIIENLRSTRYSNYQPATPFSRSRFHDHCIRPSRHYESIMNYECSMIGKQSRLPFLTLVFETVARTPLGMRIVALSPSCPPACPTCPIYCDHYIPSGNTSV</sequence>
<accession>A0AAV5SGM2</accession>
<keyword evidence="3" id="KW-1185">Reference proteome</keyword>
<evidence type="ECO:0000259" key="1">
    <source>
        <dbReference type="PROSITE" id="PS50181"/>
    </source>
</evidence>
<dbReference type="AlphaFoldDB" id="A0AAV5SGM2"/>